<protein>
    <submittedName>
        <fullName evidence="1">Uncharacterized protein</fullName>
    </submittedName>
</protein>
<dbReference type="EMBL" id="MU806199">
    <property type="protein sequence ID" value="KAJ3838145.1"/>
    <property type="molecule type" value="Genomic_DNA"/>
</dbReference>
<gene>
    <name evidence="1" type="ORF">F5878DRAFT_620310</name>
</gene>
<organism evidence="1 2">
    <name type="scientific">Lentinula raphanica</name>
    <dbReference type="NCBI Taxonomy" id="153919"/>
    <lineage>
        <taxon>Eukaryota</taxon>
        <taxon>Fungi</taxon>
        <taxon>Dikarya</taxon>
        <taxon>Basidiomycota</taxon>
        <taxon>Agaricomycotina</taxon>
        <taxon>Agaricomycetes</taxon>
        <taxon>Agaricomycetidae</taxon>
        <taxon>Agaricales</taxon>
        <taxon>Marasmiineae</taxon>
        <taxon>Omphalotaceae</taxon>
        <taxon>Lentinula</taxon>
    </lineage>
</organism>
<sequence>MNRYVRMIFGWKNPLLEDPVIYSTPNGDLAIQVAEESVAVPRAEYLSEESSHRLPARPRPTFIPIPSWNLLWTVLTIPRERQKCLREARCSIRYNRLAQKYSSDLLEQRKHISGIGNQWINRIQLYRDDETTLRRGCYSGYRTHRMKVGLGRIFFWRNADKVCIPCTVPNVFPSGGELLQAGEGTPGHSSDSRLSYPYPQGSLQLSRFKSEPTIGHEWIF</sequence>
<accession>A0AA38P8A5</accession>
<comment type="caution">
    <text evidence="1">The sequence shown here is derived from an EMBL/GenBank/DDBJ whole genome shotgun (WGS) entry which is preliminary data.</text>
</comment>
<reference evidence="1" key="1">
    <citation type="submission" date="2022-08" db="EMBL/GenBank/DDBJ databases">
        <authorList>
            <consortium name="DOE Joint Genome Institute"/>
            <person name="Min B."/>
            <person name="Riley R."/>
            <person name="Sierra-Patev S."/>
            <person name="Naranjo-Ortiz M."/>
            <person name="Looney B."/>
            <person name="Konkel Z."/>
            <person name="Slot J.C."/>
            <person name="Sakamoto Y."/>
            <person name="Steenwyk J.L."/>
            <person name="Rokas A."/>
            <person name="Carro J."/>
            <person name="Camarero S."/>
            <person name="Ferreira P."/>
            <person name="Molpeceres G."/>
            <person name="Ruiz-Duenas F.J."/>
            <person name="Serrano A."/>
            <person name="Henrissat B."/>
            <person name="Drula E."/>
            <person name="Hughes K.W."/>
            <person name="Mata J.L."/>
            <person name="Ishikawa N.K."/>
            <person name="Vargas-Isla R."/>
            <person name="Ushijima S."/>
            <person name="Smith C.A."/>
            <person name="Ahrendt S."/>
            <person name="Andreopoulos W."/>
            <person name="He G."/>
            <person name="Labutti K."/>
            <person name="Lipzen A."/>
            <person name="Ng V."/>
            <person name="Sandor L."/>
            <person name="Barry K."/>
            <person name="Martinez A.T."/>
            <person name="Xiao Y."/>
            <person name="Gibbons J.G."/>
            <person name="Terashima K."/>
            <person name="Hibbett D.S."/>
            <person name="Grigoriev I.V."/>
        </authorList>
    </citation>
    <scope>NUCLEOTIDE SEQUENCE</scope>
    <source>
        <strain evidence="1">TFB9207</strain>
    </source>
</reference>
<proteinExistence type="predicted"/>
<dbReference type="Proteomes" id="UP001163846">
    <property type="component" value="Unassembled WGS sequence"/>
</dbReference>
<name>A0AA38P8A5_9AGAR</name>
<evidence type="ECO:0000313" key="1">
    <source>
        <dbReference type="EMBL" id="KAJ3838145.1"/>
    </source>
</evidence>
<evidence type="ECO:0000313" key="2">
    <source>
        <dbReference type="Proteomes" id="UP001163846"/>
    </source>
</evidence>
<dbReference type="AlphaFoldDB" id="A0AA38P8A5"/>
<keyword evidence="2" id="KW-1185">Reference proteome</keyword>